<dbReference type="EMBL" id="MT631352">
    <property type="protein sequence ID" value="QNO48503.1"/>
    <property type="molecule type" value="Genomic_DNA"/>
</dbReference>
<feature type="transmembrane region" description="Helical" evidence="2">
    <location>
        <begin position="193"/>
        <end position="212"/>
    </location>
</feature>
<dbReference type="GO" id="GO:0000272">
    <property type="term" value="P:polysaccharide catabolic process"/>
    <property type="evidence" value="ECO:0007669"/>
    <property type="project" value="InterPro"/>
</dbReference>
<organism evidence="4">
    <name type="scientific">Candidatus Methanogaster sp. ANME-2c ERB4</name>
    <dbReference type="NCBI Taxonomy" id="2759911"/>
    <lineage>
        <taxon>Archaea</taxon>
        <taxon>Methanobacteriati</taxon>
        <taxon>Methanobacteriota</taxon>
        <taxon>Stenosarchaea group</taxon>
        <taxon>Methanomicrobia</taxon>
        <taxon>Methanosarcinales</taxon>
        <taxon>ANME-2 cluster</taxon>
        <taxon>Candidatus Methanogasteraceae</taxon>
        <taxon>Candidatus Methanogaster</taxon>
    </lineage>
</organism>
<feature type="compositionally biased region" description="Low complexity" evidence="1">
    <location>
        <begin position="168"/>
        <end position="180"/>
    </location>
</feature>
<protein>
    <recommendedName>
        <fullName evidence="3">Cohesin domain-containing protein</fullName>
    </recommendedName>
</protein>
<feature type="domain" description="Cohesin" evidence="3">
    <location>
        <begin position="30"/>
        <end position="163"/>
    </location>
</feature>
<sequence>MRKRTELFVLAVLLLTCICQTGAATESTVSISPQTVTVSQGDTFTLDIVVDPAGNEVYRAECTLRFDSTMLKANDQSKGTFLSSDGAETVEMLNGINNAVGKIEYGKTRRGGVGGATESGVLTSISFEALGPGTCDLTLEASLYDSSIQSIGAVVVNSGTCTVEESTGVTTTATTTTTTADKQPEHPSTNDTIPGFGVFCSIVGLVVASLLTSKGK</sequence>
<evidence type="ECO:0000313" key="4">
    <source>
        <dbReference type="EMBL" id="QNO48503.1"/>
    </source>
</evidence>
<dbReference type="SUPFAM" id="SSF49384">
    <property type="entry name" value="Carbohydrate-binding domain"/>
    <property type="match status" value="1"/>
</dbReference>
<dbReference type="InterPro" id="IPR008965">
    <property type="entry name" value="CBM2/CBM3_carb-bd_dom_sf"/>
</dbReference>
<dbReference type="GO" id="GO:0030246">
    <property type="term" value="F:carbohydrate binding"/>
    <property type="evidence" value="ECO:0007669"/>
    <property type="project" value="InterPro"/>
</dbReference>
<dbReference type="InterPro" id="IPR002102">
    <property type="entry name" value="Cohesin_dom"/>
</dbReference>
<dbReference type="AlphaFoldDB" id="A0A7G9YKG9"/>
<proteinExistence type="predicted"/>
<feature type="region of interest" description="Disordered" evidence="1">
    <location>
        <begin position="168"/>
        <end position="189"/>
    </location>
</feature>
<evidence type="ECO:0000256" key="1">
    <source>
        <dbReference type="SAM" id="MobiDB-lite"/>
    </source>
</evidence>
<keyword evidence="2" id="KW-1133">Transmembrane helix</keyword>
<name>A0A7G9YKG9_9EURY</name>
<gene>
    <name evidence="4" type="ORF">IMNOINEI_00003</name>
</gene>
<evidence type="ECO:0000259" key="3">
    <source>
        <dbReference type="Pfam" id="PF00963"/>
    </source>
</evidence>
<reference evidence="4" key="1">
    <citation type="submission" date="2020-06" db="EMBL/GenBank/DDBJ databases">
        <title>Unique genomic features of the anaerobic methanotrophic archaea.</title>
        <authorList>
            <person name="Chadwick G.L."/>
            <person name="Skennerton C.T."/>
            <person name="Laso-Perez R."/>
            <person name="Leu A.O."/>
            <person name="Speth D.R."/>
            <person name="Yu H."/>
            <person name="Morgan-Lang C."/>
            <person name="Hatzenpichler R."/>
            <person name="Goudeau D."/>
            <person name="Malmstrom R."/>
            <person name="Brazelton W.J."/>
            <person name="Woyke T."/>
            <person name="Hallam S.J."/>
            <person name="Tyson G.W."/>
            <person name="Wegener G."/>
            <person name="Boetius A."/>
            <person name="Orphan V."/>
        </authorList>
    </citation>
    <scope>NUCLEOTIDE SEQUENCE</scope>
</reference>
<evidence type="ECO:0000256" key="2">
    <source>
        <dbReference type="SAM" id="Phobius"/>
    </source>
</evidence>
<dbReference type="Gene3D" id="2.60.40.680">
    <property type="match status" value="1"/>
</dbReference>
<accession>A0A7G9YKG9</accession>
<keyword evidence="2" id="KW-0812">Transmembrane</keyword>
<dbReference type="Pfam" id="PF00963">
    <property type="entry name" value="Cohesin"/>
    <property type="match status" value="1"/>
</dbReference>
<dbReference type="CDD" id="cd08547">
    <property type="entry name" value="Type_II_cohesin"/>
    <property type="match status" value="1"/>
</dbReference>
<keyword evidence="2" id="KW-0472">Membrane</keyword>